<dbReference type="Proteomes" id="UP000236735">
    <property type="component" value="Unassembled WGS sequence"/>
</dbReference>
<dbReference type="InterPro" id="IPR036291">
    <property type="entry name" value="NAD(P)-bd_dom_sf"/>
</dbReference>
<evidence type="ECO:0000256" key="1">
    <source>
        <dbReference type="ARBA" id="ARBA00007430"/>
    </source>
</evidence>
<dbReference type="EMBL" id="FNUV01000004">
    <property type="protein sequence ID" value="SEF84247.1"/>
    <property type="molecule type" value="Genomic_DNA"/>
</dbReference>
<dbReference type="InterPro" id="IPR051203">
    <property type="entry name" value="Polysaccharide_Synthase-Rel"/>
</dbReference>
<comment type="similarity">
    <text evidence="1">Belongs to the polysaccharide synthase family.</text>
</comment>
<feature type="domain" description="Polysaccharide biosynthesis protein CapD-like" evidence="2">
    <location>
        <begin position="25"/>
        <end position="301"/>
    </location>
</feature>
<dbReference type="Gene3D" id="3.40.50.720">
    <property type="entry name" value="NAD(P)-binding Rossmann-like Domain"/>
    <property type="match status" value="1"/>
</dbReference>
<name>A0A1H5VCS0_XYLRU</name>
<evidence type="ECO:0000313" key="4">
    <source>
        <dbReference type="Proteomes" id="UP000236735"/>
    </source>
</evidence>
<dbReference type="SUPFAM" id="SSF51735">
    <property type="entry name" value="NAD(P)-binding Rossmann-fold domains"/>
    <property type="match status" value="1"/>
</dbReference>
<proteinExistence type="inferred from homology"/>
<organism evidence="3 4">
    <name type="scientific">Xylanibacter ruminicola</name>
    <name type="common">Prevotella ruminicola</name>
    <dbReference type="NCBI Taxonomy" id="839"/>
    <lineage>
        <taxon>Bacteria</taxon>
        <taxon>Pseudomonadati</taxon>
        <taxon>Bacteroidota</taxon>
        <taxon>Bacteroidia</taxon>
        <taxon>Bacteroidales</taxon>
        <taxon>Prevotellaceae</taxon>
        <taxon>Xylanibacter</taxon>
    </lineage>
</organism>
<dbReference type="Pfam" id="PF02719">
    <property type="entry name" value="Polysacc_synt_2"/>
    <property type="match status" value="1"/>
</dbReference>
<dbReference type="CDD" id="cd05237">
    <property type="entry name" value="UDP_invert_4-6DH_SDR_e"/>
    <property type="match status" value="1"/>
</dbReference>
<gene>
    <name evidence="3" type="ORF">SAMN05216354_1842</name>
</gene>
<reference evidence="3 4" key="1">
    <citation type="submission" date="2016-10" db="EMBL/GenBank/DDBJ databases">
        <authorList>
            <person name="de Groot N.N."/>
        </authorList>
    </citation>
    <scope>NUCLEOTIDE SEQUENCE [LARGE SCALE GENOMIC DNA]</scope>
    <source>
        <strain evidence="3 4">AR32</strain>
    </source>
</reference>
<protein>
    <submittedName>
        <fullName evidence="3">UDP-N-acetylglucosamine 4,6-dehydratase (Inverting)</fullName>
    </submittedName>
</protein>
<dbReference type="NCBIfam" id="TIGR03589">
    <property type="entry name" value="PseB"/>
    <property type="match status" value="1"/>
</dbReference>
<dbReference type="InterPro" id="IPR003869">
    <property type="entry name" value="Polysac_CapD-like"/>
</dbReference>
<sequence length="357" mass="40058">MCFTHLFVPLQAKIENDYMLNGKTVLITGGTGSFGNKFVETILRDYPNVKKIIIFSRGELKQYNMRQKYPAKDYPMLRFLIGDVRDGERLKTACDGVDVIIHAAAIKQVDTAEYNPRECIKTNVNGAVNVINAAIECGVKDIVALSTDKACAPNSLYGATKLTSDKLFIAANNIKGSRDIRFSVVRYGNVMGSRGSVIPFFIKLRDEGATELPITDPRMTRFNISLQEGVDLVMWALGHHVGGELFIPKIPSYRITDVATAIAPNLKQVEVGIRPGEKLHEEMITKTDAMNTIDIGKYYAILPSVAFNHTTEEYLEHHKGTWVPKDFYYSSDHNEDWETVETLRAKFKKIIPGFEVK</sequence>
<accession>A0A1H5VCS0</accession>
<dbReference type="InterPro" id="IPR020025">
    <property type="entry name" value="PseB"/>
</dbReference>
<dbReference type="PANTHER" id="PTHR43318">
    <property type="entry name" value="UDP-N-ACETYLGLUCOSAMINE 4,6-DEHYDRATASE"/>
    <property type="match status" value="1"/>
</dbReference>
<dbReference type="AlphaFoldDB" id="A0A1H5VCS0"/>
<evidence type="ECO:0000313" key="3">
    <source>
        <dbReference type="EMBL" id="SEF84247.1"/>
    </source>
</evidence>
<dbReference type="PANTHER" id="PTHR43318:SF2">
    <property type="entry name" value="UDP-N-ACETYLGLUCOSAMINE 4,6-DEHYDRATASE (INVERTING)"/>
    <property type="match status" value="1"/>
</dbReference>
<evidence type="ECO:0000259" key="2">
    <source>
        <dbReference type="Pfam" id="PF02719"/>
    </source>
</evidence>